<reference evidence="3" key="3">
    <citation type="journal article" name="Syst. Appl. Microbiol.">
        <title>Streptomyces alkaliterrae sp. nov., isolated from an alkaline soil, and emended descriptions of Streptomyces alkaliphilus, Streptomyces calidiresistens and Streptomyces durbertensis.</title>
        <authorList>
            <person name="Swiecimska M."/>
            <person name="Golinska P."/>
            <person name="Nouioui I."/>
            <person name="Wypij M."/>
            <person name="Rai M."/>
            <person name="Sangal V."/>
            <person name="Goodfellow M."/>
        </authorList>
    </citation>
    <scope>NUCLEOTIDE SEQUENCE</scope>
    <source>
        <strain evidence="3">OF8</strain>
    </source>
</reference>
<dbReference type="OrthoDB" id="3196285at2"/>
<reference evidence="6" key="2">
    <citation type="submission" date="2020-05" db="EMBL/GenBank/DDBJ databases">
        <title>Classification of alakaliphilic streptomycetes isolated from an alkaline soil next to Lonar Crater, India and a proposal for the recognition of Streptomyces alkaliterrae sp. nov.</title>
        <authorList>
            <person name="Golinska P."/>
        </authorList>
    </citation>
    <scope>NUCLEOTIDE SEQUENCE [LARGE SCALE GENOMIC DNA]</scope>
    <source>
        <strain evidence="6">OF8</strain>
    </source>
</reference>
<dbReference type="EMBL" id="VJYK02000480">
    <property type="protein sequence ID" value="MQS05226.1"/>
    <property type="molecule type" value="Genomic_DNA"/>
</dbReference>
<dbReference type="PANTHER" id="PTHR33744">
    <property type="entry name" value="CARBOHYDRATE DIACID REGULATOR"/>
    <property type="match status" value="1"/>
</dbReference>
<dbReference type="InterPro" id="IPR042070">
    <property type="entry name" value="PucR_C-HTH_sf"/>
</dbReference>
<name>A0A5P0YY52_9ACTN</name>
<dbReference type="EMBL" id="JABJXA010000134">
    <property type="protein sequence ID" value="MBB1260995.1"/>
    <property type="molecule type" value="Genomic_DNA"/>
</dbReference>
<evidence type="ECO:0000313" key="3">
    <source>
        <dbReference type="EMBL" id="MBB1260995.1"/>
    </source>
</evidence>
<feature type="region of interest" description="Disordered" evidence="1">
    <location>
        <begin position="1"/>
        <end position="37"/>
    </location>
</feature>
<accession>A0A5P0YY52</accession>
<evidence type="ECO:0000313" key="6">
    <source>
        <dbReference type="Proteomes" id="UP000517765"/>
    </source>
</evidence>
<evidence type="ECO:0000256" key="1">
    <source>
        <dbReference type="SAM" id="MobiDB-lite"/>
    </source>
</evidence>
<sequence>MAYAGAPEPGTAGPSMASVRTMHHGGRQRPVGDTEEVSTRVPAAVAAVREDLGAVVAEVTGRLRAELPSYARVPPDLLTLRVTRAVDRGMGVVARLYRAGGADAPPATAYGPGVAPAAPAGVGAIGDTVPVGDVLHAHRVGVDVVWSRFAAEMTARQATPEELLEIGEQVWSWAGAMTVRIVRRRALQDVRDGTRPEATEGRLEAYVRMLLTTPADPSAVRVFTGEPGAPRMPFRARAVSGATALTDVVRALRPWLAVDPAGEPMVTAVDGDAAGLLTGRPSAPCRNLVVGLGAAVTAPDLAEEFTAASRAVQTAVAFGMAGVFTRDELGLRAAVAQTPALGERLVRQRLAPLRERGDEGVQLEEAVAAYLEHGLRLEAAARTLFVHPNTLRNRLRRFEEVSGTSLRDPADLAEVWWALAHQRVHGRPAAVAPSRRDR</sequence>
<dbReference type="Gene3D" id="1.10.10.2840">
    <property type="entry name" value="PucR C-terminal helix-turn-helix domain"/>
    <property type="match status" value="1"/>
</dbReference>
<dbReference type="AlphaFoldDB" id="A0A5P0YY52"/>
<dbReference type="Pfam" id="PF13556">
    <property type="entry name" value="HTH_30"/>
    <property type="match status" value="1"/>
</dbReference>
<keyword evidence="5" id="KW-1185">Reference proteome</keyword>
<evidence type="ECO:0000259" key="2">
    <source>
        <dbReference type="Pfam" id="PF13556"/>
    </source>
</evidence>
<protein>
    <submittedName>
        <fullName evidence="3">Helix-turn-helix domain-containing protein</fullName>
    </submittedName>
    <submittedName>
        <fullName evidence="4">PucR family transcriptional regulator</fullName>
    </submittedName>
</protein>
<organism evidence="4 5">
    <name type="scientific">Streptomyces alkaliterrae</name>
    <dbReference type="NCBI Taxonomy" id="2213162"/>
    <lineage>
        <taxon>Bacteria</taxon>
        <taxon>Bacillati</taxon>
        <taxon>Actinomycetota</taxon>
        <taxon>Actinomycetes</taxon>
        <taxon>Kitasatosporales</taxon>
        <taxon>Streptomycetaceae</taxon>
        <taxon>Streptomyces</taxon>
    </lineage>
</organism>
<evidence type="ECO:0000313" key="4">
    <source>
        <dbReference type="EMBL" id="MQS05226.1"/>
    </source>
</evidence>
<feature type="domain" description="PucR C-terminal helix-turn-helix" evidence="2">
    <location>
        <begin position="365"/>
        <end position="420"/>
    </location>
</feature>
<dbReference type="PANTHER" id="PTHR33744:SF7">
    <property type="entry name" value="PUCR FAMILY TRANSCRIPTIONAL REGULATOR"/>
    <property type="match status" value="1"/>
</dbReference>
<dbReference type="Proteomes" id="UP000320857">
    <property type="component" value="Unassembled WGS sequence"/>
</dbReference>
<proteinExistence type="predicted"/>
<dbReference type="InterPro" id="IPR025736">
    <property type="entry name" value="PucR_C-HTH_dom"/>
</dbReference>
<evidence type="ECO:0000313" key="5">
    <source>
        <dbReference type="Proteomes" id="UP000320857"/>
    </source>
</evidence>
<reference evidence="4 5" key="1">
    <citation type="submission" date="2019-10" db="EMBL/GenBank/DDBJ databases">
        <title>Streptomyces sp. nov., a novel actinobacterium isolated from alkaline environment.</title>
        <authorList>
            <person name="Golinska P."/>
        </authorList>
    </citation>
    <scope>NUCLEOTIDE SEQUENCE [LARGE SCALE GENOMIC DNA]</scope>
    <source>
        <strain evidence="4 5">OF1</strain>
    </source>
</reference>
<dbReference type="Proteomes" id="UP000517765">
    <property type="component" value="Unassembled WGS sequence"/>
</dbReference>
<comment type="caution">
    <text evidence="4">The sequence shown here is derived from an EMBL/GenBank/DDBJ whole genome shotgun (WGS) entry which is preliminary data.</text>
</comment>
<dbReference type="InterPro" id="IPR051448">
    <property type="entry name" value="CdaR-like_regulators"/>
</dbReference>
<gene>
    <name evidence="4" type="ORF">FNX44_025990</name>
    <name evidence="3" type="ORF">H3147_19515</name>
</gene>